<evidence type="ECO:0000313" key="2">
    <source>
        <dbReference type="Proteomes" id="UP001549104"/>
    </source>
</evidence>
<reference evidence="1 2" key="1">
    <citation type="submission" date="2024-06" db="EMBL/GenBank/DDBJ databases">
        <title>Sorghum-associated microbial communities from plants grown in Nebraska, USA.</title>
        <authorList>
            <person name="Schachtman D."/>
        </authorList>
    </citation>
    <scope>NUCLEOTIDE SEQUENCE [LARGE SCALE GENOMIC DNA]</scope>
    <source>
        <strain evidence="1 2">1288</strain>
    </source>
</reference>
<name>A0ABV2KCW2_SPOPS</name>
<organism evidence="1 2">
    <name type="scientific">Sporosarcina psychrophila</name>
    <name type="common">Bacillus psychrophilus</name>
    <dbReference type="NCBI Taxonomy" id="1476"/>
    <lineage>
        <taxon>Bacteria</taxon>
        <taxon>Bacillati</taxon>
        <taxon>Bacillota</taxon>
        <taxon>Bacilli</taxon>
        <taxon>Bacillales</taxon>
        <taxon>Caryophanaceae</taxon>
        <taxon>Sporosarcina</taxon>
    </lineage>
</organism>
<gene>
    <name evidence="1" type="ORF">ABIC55_003046</name>
</gene>
<dbReference type="Pfam" id="PF14039">
    <property type="entry name" value="YusW"/>
    <property type="match status" value="1"/>
</dbReference>
<keyword evidence="2" id="KW-1185">Reference proteome</keyword>
<proteinExistence type="predicted"/>
<dbReference type="PROSITE" id="PS51257">
    <property type="entry name" value="PROKAR_LIPOPROTEIN"/>
    <property type="match status" value="1"/>
</dbReference>
<protein>
    <recommendedName>
        <fullName evidence="3">YusW-like protein</fullName>
    </recommendedName>
</protein>
<evidence type="ECO:0008006" key="3">
    <source>
        <dbReference type="Google" id="ProtNLM"/>
    </source>
</evidence>
<dbReference type="EMBL" id="JBEPME010000004">
    <property type="protein sequence ID" value="MET3657949.1"/>
    <property type="molecule type" value="Genomic_DNA"/>
</dbReference>
<dbReference type="RefSeq" id="WP_187047017.1">
    <property type="nucleotide sequence ID" value="NZ_CP185279.1"/>
</dbReference>
<dbReference type="InterPro" id="IPR025623">
    <property type="entry name" value="YusW"/>
</dbReference>
<comment type="caution">
    <text evidence="1">The sequence shown here is derived from an EMBL/GenBank/DDBJ whole genome shotgun (WGS) entry which is preliminary data.</text>
</comment>
<sequence>MMRLILRIAMISTLILIVGCSNKNLVTESDSPKEPLGETYGFTAFDVAIDTKEIKQAVTANYDEKRDKTEATYENQIEDLYLHGNKAMEKLNTIFEELSLEPDMDDEDIIKQASEAFEVIDYTTLKLTVKFKGHDIKKLMMSK</sequence>
<accession>A0ABV2KCW2</accession>
<dbReference type="Proteomes" id="UP001549104">
    <property type="component" value="Unassembled WGS sequence"/>
</dbReference>
<evidence type="ECO:0000313" key="1">
    <source>
        <dbReference type="EMBL" id="MET3657949.1"/>
    </source>
</evidence>